<gene>
    <name evidence="2" type="ORF">U732_4198</name>
</gene>
<evidence type="ECO:0000313" key="2">
    <source>
        <dbReference type="EMBL" id="KIE48398.1"/>
    </source>
</evidence>
<evidence type="ECO:0000313" key="3">
    <source>
        <dbReference type="Proteomes" id="UP000031366"/>
    </source>
</evidence>
<dbReference type="GO" id="GO:0008237">
    <property type="term" value="F:metallopeptidase activity"/>
    <property type="evidence" value="ECO:0007669"/>
    <property type="project" value="InterPro"/>
</dbReference>
<sequence length="417" mass="47202">MIKEKFTLNQKETSIGIMQSKIDDIRMKDITSTGVRIYENGFIGVAGAIGEYDEDKLEAEAKEALKLKIPYEANVYENNKHFVVNECNIGDISDFIKEVEEVITILNNRYKNFTFANKVNLIEIEASLKNNKGLDLYQKDKRINFDITVKDKNSVNIMDTYIPYNTRKYNRDNFLSFVDSILSSYYNIVELPNKEKLSVVMFNPDLNGLLAMKFFEDLNGLTFANEASIFSGKLGEKLFNDEFTLLLTSNPEDTNELFFDAEGSFSKDYRYALIDKGVIKSPYTDKKTALNYNLPLTAASTGEYDEAPSLQPSESIFNKMKLKQGDKTVKELLDGELGVFIFTASGGGFTPEGNFGTPVQQAYLFDGEKFIGRLPELKISSDLYSMCGKDFRGVSKNTLNEDVNLSYTVIDMKVEKL</sequence>
<dbReference type="AlphaFoldDB" id="A0A0C1U9R1"/>
<dbReference type="InterPro" id="IPR047657">
    <property type="entry name" value="PmbA"/>
</dbReference>
<dbReference type="SUPFAM" id="SSF111283">
    <property type="entry name" value="Putative modulator of DNA gyrase, PmbA/TldD"/>
    <property type="match status" value="1"/>
</dbReference>
<comment type="caution">
    <text evidence="2">The sequence shown here is derived from an EMBL/GenBank/DDBJ whole genome shotgun (WGS) entry which is preliminary data.</text>
</comment>
<evidence type="ECO:0000259" key="1">
    <source>
        <dbReference type="Pfam" id="PF19289"/>
    </source>
</evidence>
<proteinExistence type="predicted"/>
<dbReference type="STRING" id="29341.RSJ17_01255"/>
<dbReference type="GO" id="GO:0006508">
    <property type="term" value="P:proteolysis"/>
    <property type="evidence" value="ECO:0007669"/>
    <property type="project" value="InterPro"/>
</dbReference>
<dbReference type="RefSeq" id="WP_039629814.1">
    <property type="nucleotide sequence ID" value="NZ_AYSO01000009.1"/>
</dbReference>
<dbReference type="GO" id="GO:0005829">
    <property type="term" value="C:cytosol"/>
    <property type="evidence" value="ECO:0007669"/>
    <property type="project" value="TreeGrafter"/>
</dbReference>
<dbReference type="InterPro" id="IPR045569">
    <property type="entry name" value="Metalloprtase-TldD/E_C"/>
</dbReference>
<protein>
    <submittedName>
        <fullName evidence="2">Modulator of DNA gyrase family protein</fullName>
    </submittedName>
</protein>
<accession>A0A0C1U9R1</accession>
<feature type="domain" description="Metalloprotease TldD/E C-terminal" evidence="1">
    <location>
        <begin position="200"/>
        <end position="399"/>
    </location>
</feature>
<keyword evidence="3" id="KW-1185">Reference proteome</keyword>
<dbReference type="EMBL" id="AYSO01000009">
    <property type="protein sequence ID" value="KIE48398.1"/>
    <property type="molecule type" value="Genomic_DNA"/>
</dbReference>
<dbReference type="PANTHER" id="PTHR43421:SF1">
    <property type="entry name" value="METALLOPROTEASE PMBA"/>
    <property type="match status" value="1"/>
</dbReference>
<reference evidence="2 3" key="1">
    <citation type="journal article" date="2015" name="Infect. Genet. Evol.">
        <title>Genomic sequences of six botulinum neurotoxin-producing strains representing three clostridial species illustrate the mobility and diversity of botulinum neurotoxin genes.</title>
        <authorList>
            <person name="Smith T.J."/>
            <person name="Hill K.K."/>
            <person name="Xie G."/>
            <person name="Foley B.T."/>
            <person name="Williamson C.H."/>
            <person name="Foster J.T."/>
            <person name="Johnson S.L."/>
            <person name="Chertkov O."/>
            <person name="Teshima H."/>
            <person name="Gibbons H.S."/>
            <person name="Johnsky L.A."/>
            <person name="Karavis M.A."/>
            <person name="Smith L.A."/>
        </authorList>
    </citation>
    <scope>NUCLEOTIDE SEQUENCE [LARGE SCALE GENOMIC DNA]</scope>
    <source>
        <strain evidence="2 3">CDC 2741</strain>
    </source>
</reference>
<organism evidence="2 3">
    <name type="scientific">Clostridium argentinense CDC 2741</name>
    <dbReference type="NCBI Taxonomy" id="1418104"/>
    <lineage>
        <taxon>Bacteria</taxon>
        <taxon>Bacillati</taxon>
        <taxon>Bacillota</taxon>
        <taxon>Clostridia</taxon>
        <taxon>Eubacteriales</taxon>
        <taxon>Clostridiaceae</taxon>
        <taxon>Clostridium</taxon>
    </lineage>
</organism>
<dbReference type="OrthoDB" id="44275at2"/>
<dbReference type="Pfam" id="PF19289">
    <property type="entry name" value="PmbA_TldD_3rd"/>
    <property type="match status" value="1"/>
</dbReference>
<dbReference type="Proteomes" id="UP000031366">
    <property type="component" value="Unassembled WGS sequence"/>
</dbReference>
<name>A0A0C1U9R1_9CLOT</name>
<dbReference type="InterPro" id="IPR036059">
    <property type="entry name" value="TldD/PmbA_sf"/>
</dbReference>
<dbReference type="PANTHER" id="PTHR43421">
    <property type="entry name" value="METALLOPROTEASE PMBA"/>
    <property type="match status" value="1"/>
</dbReference>